<dbReference type="OrthoDB" id="1708369at2"/>
<dbReference type="AlphaFoldDB" id="A0A1M5WJ49"/>
<organism evidence="3 4">
    <name type="scientific">Sporanaerobacter acetigenes DSM 13106</name>
    <dbReference type="NCBI Taxonomy" id="1123281"/>
    <lineage>
        <taxon>Bacteria</taxon>
        <taxon>Bacillati</taxon>
        <taxon>Bacillota</taxon>
        <taxon>Tissierellia</taxon>
        <taxon>Tissierellales</taxon>
        <taxon>Sporanaerobacteraceae</taxon>
        <taxon>Sporanaerobacter</taxon>
    </lineage>
</organism>
<evidence type="ECO:0000256" key="2">
    <source>
        <dbReference type="SAM" id="Phobius"/>
    </source>
</evidence>
<dbReference type="Proteomes" id="UP000184389">
    <property type="component" value="Unassembled WGS sequence"/>
</dbReference>
<accession>A0A1M5WJ49</accession>
<dbReference type="Gene3D" id="3.30.1490.480">
    <property type="entry name" value="Endolytic murein transglycosylase"/>
    <property type="match status" value="1"/>
</dbReference>
<evidence type="ECO:0000256" key="1">
    <source>
        <dbReference type="SAM" id="MobiDB-lite"/>
    </source>
</evidence>
<dbReference type="STRING" id="1123281.SAMN02745180_01265"/>
<keyword evidence="2" id="KW-0812">Transmembrane</keyword>
<name>A0A1M5WJ49_9FIRM</name>
<feature type="compositionally biased region" description="Basic and acidic residues" evidence="1">
    <location>
        <begin position="77"/>
        <end position="86"/>
    </location>
</feature>
<feature type="transmembrane region" description="Helical" evidence="2">
    <location>
        <begin position="12"/>
        <end position="34"/>
    </location>
</feature>
<keyword evidence="2" id="KW-1133">Transmembrane helix</keyword>
<dbReference type="RefSeq" id="WP_072743951.1">
    <property type="nucleotide sequence ID" value="NZ_FQXR01000005.1"/>
</dbReference>
<keyword evidence="4" id="KW-1185">Reference proteome</keyword>
<proteinExistence type="predicted"/>
<protein>
    <submittedName>
        <fullName evidence="3">YceG-like family protein</fullName>
    </submittedName>
</protein>
<feature type="region of interest" description="Disordered" evidence="1">
    <location>
        <begin position="51"/>
        <end position="96"/>
    </location>
</feature>
<dbReference type="EMBL" id="FQXR01000005">
    <property type="protein sequence ID" value="SHH87580.1"/>
    <property type="molecule type" value="Genomic_DNA"/>
</dbReference>
<keyword evidence="2" id="KW-0472">Membrane</keyword>
<sequence length="159" mass="17666">MKKFNEGIKDFFYDAIDYIVMIAIIIVVAGIIGWRLNVLFDEDTSNGHIATENKIETSKDKNLTNRSSTSKNNTSTAEKDDKKANDTDTNSDEITKIVIPQGSPCSSIAGILQNEGLITDKGEFLAKAQEMHLDTKFKSGEFEIKKNSSLEDIIKTLTK</sequence>
<feature type="compositionally biased region" description="Basic and acidic residues" evidence="1">
    <location>
        <begin position="51"/>
        <end position="63"/>
    </location>
</feature>
<evidence type="ECO:0000313" key="3">
    <source>
        <dbReference type="EMBL" id="SHH87580.1"/>
    </source>
</evidence>
<feature type="compositionally biased region" description="Low complexity" evidence="1">
    <location>
        <begin position="64"/>
        <end position="76"/>
    </location>
</feature>
<reference evidence="3 4" key="1">
    <citation type="submission" date="2016-11" db="EMBL/GenBank/DDBJ databases">
        <authorList>
            <person name="Jaros S."/>
            <person name="Januszkiewicz K."/>
            <person name="Wedrychowicz H."/>
        </authorList>
    </citation>
    <scope>NUCLEOTIDE SEQUENCE [LARGE SCALE GENOMIC DNA]</scope>
    <source>
        <strain evidence="3 4">DSM 13106</strain>
    </source>
</reference>
<gene>
    <name evidence="3" type="ORF">SAMN02745180_01265</name>
</gene>
<evidence type="ECO:0000313" key="4">
    <source>
        <dbReference type="Proteomes" id="UP000184389"/>
    </source>
</evidence>